<organism evidence="2 3">
    <name type="scientific">Bremia lactucae</name>
    <name type="common">Lettuce downy mildew</name>
    <dbReference type="NCBI Taxonomy" id="4779"/>
    <lineage>
        <taxon>Eukaryota</taxon>
        <taxon>Sar</taxon>
        <taxon>Stramenopiles</taxon>
        <taxon>Oomycota</taxon>
        <taxon>Peronosporomycetes</taxon>
        <taxon>Peronosporales</taxon>
        <taxon>Peronosporaceae</taxon>
        <taxon>Bremia</taxon>
    </lineage>
</organism>
<dbReference type="KEGG" id="blac:94348791"/>
<dbReference type="GeneID" id="94348791"/>
<proteinExistence type="predicted"/>
<dbReference type="EMBL" id="SHOA02000016">
    <property type="protein sequence ID" value="TDH69314.1"/>
    <property type="molecule type" value="Genomic_DNA"/>
</dbReference>
<dbReference type="Proteomes" id="UP000294530">
    <property type="component" value="Unassembled WGS sequence"/>
</dbReference>
<feature type="region of interest" description="Disordered" evidence="1">
    <location>
        <begin position="50"/>
        <end position="87"/>
    </location>
</feature>
<keyword evidence="3" id="KW-1185">Reference proteome</keyword>
<dbReference type="GO" id="GO:0009966">
    <property type="term" value="P:regulation of signal transduction"/>
    <property type="evidence" value="ECO:0007669"/>
    <property type="project" value="InterPro"/>
</dbReference>
<reference evidence="2 3" key="1">
    <citation type="journal article" date="2021" name="Genome Biol.">
        <title>AFLAP: assembly-free linkage analysis pipeline using k-mers from genome sequencing data.</title>
        <authorList>
            <person name="Fletcher K."/>
            <person name="Zhang L."/>
            <person name="Gil J."/>
            <person name="Han R."/>
            <person name="Cavanaugh K."/>
            <person name="Michelmore R."/>
        </authorList>
    </citation>
    <scope>NUCLEOTIDE SEQUENCE [LARGE SCALE GENOMIC DNA]</scope>
    <source>
        <strain evidence="2 3">SF5</strain>
    </source>
</reference>
<sequence>MLMLLKVTRINPQMGMQRETVRSGVFKSGHRLPTVTLENNADQEMTSAIEGQKMEAPQGPRRYDQLLDDGDEDDEELAEEATYKDRA</sequence>
<dbReference type="AlphaFoldDB" id="A0A976IF19"/>
<accession>A0A976IF19</accession>
<evidence type="ECO:0000256" key="1">
    <source>
        <dbReference type="SAM" id="MobiDB-lite"/>
    </source>
</evidence>
<dbReference type="OrthoDB" id="10261753at2759"/>
<feature type="compositionally biased region" description="Acidic residues" evidence="1">
    <location>
        <begin position="66"/>
        <end position="79"/>
    </location>
</feature>
<dbReference type="RefSeq" id="XP_067818813.1">
    <property type="nucleotide sequence ID" value="XM_067963120.1"/>
</dbReference>
<evidence type="ECO:0000313" key="2">
    <source>
        <dbReference type="EMBL" id="TDH69314.1"/>
    </source>
</evidence>
<dbReference type="Pfam" id="PF04177">
    <property type="entry name" value="TAP42"/>
    <property type="match status" value="1"/>
</dbReference>
<name>A0A976IF19_BRELC</name>
<dbReference type="InterPro" id="IPR007304">
    <property type="entry name" value="TAP46-like"/>
</dbReference>
<protein>
    <submittedName>
        <fullName evidence="2">Uncharacterized protein</fullName>
    </submittedName>
</protein>
<gene>
    <name evidence="2" type="ORF">CCR75_005035</name>
</gene>
<evidence type="ECO:0000313" key="3">
    <source>
        <dbReference type="Proteomes" id="UP000294530"/>
    </source>
</evidence>
<comment type="caution">
    <text evidence="2">The sequence shown here is derived from an EMBL/GenBank/DDBJ whole genome shotgun (WGS) entry which is preliminary data.</text>
</comment>